<keyword evidence="1" id="KW-0732">Signal</keyword>
<dbReference type="EMBL" id="MU790546">
    <property type="protein sequence ID" value="KAJ3999060.1"/>
    <property type="molecule type" value="Genomic_DNA"/>
</dbReference>
<organism evidence="2 3">
    <name type="scientific">Lentinula boryana</name>
    <dbReference type="NCBI Taxonomy" id="40481"/>
    <lineage>
        <taxon>Eukaryota</taxon>
        <taxon>Fungi</taxon>
        <taxon>Dikarya</taxon>
        <taxon>Basidiomycota</taxon>
        <taxon>Agaricomycotina</taxon>
        <taxon>Agaricomycetes</taxon>
        <taxon>Agaricomycetidae</taxon>
        <taxon>Agaricales</taxon>
        <taxon>Marasmiineae</taxon>
        <taxon>Omphalotaceae</taxon>
        <taxon>Lentinula</taxon>
    </lineage>
</organism>
<accession>A0ABQ8QKJ3</accession>
<keyword evidence="3" id="KW-1185">Reference proteome</keyword>
<dbReference type="Proteomes" id="UP001163828">
    <property type="component" value="Unassembled WGS sequence"/>
</dbReference>
<gene>
    <name evidence="2" type="ORF">F5050DRAFT_1805394</name>
</gene>
<feature type="chain" id="PRO_5045638623" evidence="1">
    <location>
        <begin position="23"/>
        <end position="217"/>
    </location>
</feature>
<reference evidence="2" key="1">
    <citation type="submission" date="2022-08" db="EMBL/GenBank/DDBJ databases">
        <authorList>
            <consortium name="DOE Joint Genome Institute"/>
            <person name="Min B."/>
            <person name="Riley R."/>
            <person name="Sierra-Patev S."/>
            <person name="Naranjo-Ortiz M."/>
            <person name="Looney B."/>
            <person name="Konkel Z."/>
            <person name="Slot J.C."/>
            <person name="Sakamoto Y."/>
            <person name="Steenwyk J.L."/>
            <person name="Rokas A."/>
            <person name="Carro J."/>
            <person name="Camarero S."/>
            <person name="Ferreira P."/>
            <person name="Molpeceres G."/>
            <person name="Ruiz-Duenas F.J."/>
            <person name="Serrano A."/>
            <person name="Henrissat B."/>
            <person name="Drula E."/>
            <person name="Hughes K.W."/>
            <person name="Mata J.L."/>
            <person name="Ishikawa N.K."/>
            <person name="Vargas-Isla R."/>
            <person name="Ushijima S."/>
            <person name="Smith C.A."/>
            <person name="Ahrendt S."/>
            <person name="Andreopoulos W."/>
            <person name="He G."/>
            <person name="Labutti K."/>
            <person name="Lipzen A."/>
            <person name="Ng V."/>
            <person name="Sandor L."/>
            <person name="Barry K."/>
            <person name="Martinez A.T."/>
            <person name="Xiao Y."/>
            <person name="Gibbons J.G."/>
            <person name="Terashima K."/>
            <person name="Hibbett D.S."/>
            <person name="Grigoriev I.V."/>
        </authorList>
    </citation>
    <scope>NUCLEOTIDE SEQUENCE</scope>
    <source>
        <strain evidence="2">TFB10827</strain>
    </source>
</reference>
<proteinExistence type="predicted"/>
<comment type="caution">
    <text evidence="2">The sequence shown here is derived from an EMBL/GenBank/DDBJ whole genome shotgun (WGS) entry which is preliminary data.</text>
</comment>
<sequence length="217" mass="23964">MFHSHFTLAIIIASGAAISAVALPLLHPGHLDSAVVPAITEIQAVPGREKGDSKPLLLFDMKELQDLDGEENTPHRHYIQVPHIVIADSVPVMAAVILESHGHHNKVHEKKISLALNVVKDPSLVYVKRGSSDTMTLSSAQQYLNSLDPDLKGMLANLFKQLGDKKARDDWISCNRIWGAFLKTASGRIVQKWSDKEYPNLDFASFVHAFLVVHARP</sequence>
<evidence type="ECO:0000256" key="1">
    <source>
        <dbReference type="SAM" id="SignalP"/>
    </source>
</evidence>
<evidence type="ECO:0000313" key="2">
    <source>
        <dbReference type="EMBL" id="KAJ3999060.1"/>
    </source>
</evidence>
<protein>
    <submittedName>
        <fullName evidence="2">Uncharacterized protein</fullName>
    </submittedName>
</protein>
<feature type="signal peptide" evidence="1">
    <location>
        <begin position="1"/>
        <end position="22"/>
    </location>
</feature>
<name>A0ABQ8QKJ3_9AGAR</name>
<evidence type="ECO:0000313" key="3">
    <source>
        <dbReference type="Proteomes" id="UP001163828"/>
    </source>
</evidence>